<dbReference type="InterPro" id="IPR021683">
    <property type="entry name" value="DUF3267"/>
</dbReference>
<keyword evidence="1" id="KW-0472">Membrane</keyword>
<name>A0ABQ3US91_9CHLR</name>
<sequence length="199" mass="22356">MKAVTSLPQGYTPCGEVNFAKDKKRAWILNGVGLLLFILFALAFAYIAFLFHRESLGRSASVTIGGWQLLEGILAMAFTVFGCMLVHELIHGIFFWVFTRAWPHFGFKWIYAYASAPEWYIPRTPFLIIRLAPFLLITLIGVAVLPFASLGLSLFLWLLLTLNAAGSVGDFYVIIRLLFAPSPLLVHDYGDGMTWYRGI</sequence>
<keyword evidence="3" id="KW-1185">Reference proteome</keyword>
<keyword evidence="1" id="KW-0812">Transmembrane</keyword>
<feature type="transmembrane region" description="Helical" evidence="1">
    <location>
        <begin position="127"/>
        <end position="148"/>
    </location>
</feature>
<dbReference type="EMBL" id="BNJG01000001">
    <property type="protein sequence ID" value="GHO55242.1"/>
    <property type="molecule type" value="Genomic_DNA"/>
</dbReference>
<dbReference type="Proteomes" id="UP000654345">
    <property type="component" value="Unassembled WGS sequence"/>
</dbReference>
<keyword evidence="1" id="KW-1133">Transmembrane helix</keyword>
<evidence type="ECO:0000256" key="1">
    <source>
        <dbReference type="SAM" id="Phobius"/>
    </source>
</evidence>
<dbReference type="RefSeq" id="WP_201371856.1">
    <property type="nucleotide sequence ID" value="NZ_BNJG01000001.1"/>
</dbReference>
<gene>
    <name evidence="2" type="ORF">KSB_37170</name>
</gene>
<dbReference type="Pfam" id="PF11667">
    <property type="entry name" value="DUF3267"/>
    <property type="match status" value="1"/>
</dbReference>
<organism evidence="2 3">
    <name type="scientific">Ktedonobacter robiniae</name>
    <dbReference type="NCBI Taxonomy" id="2778365"/>
    <lineage>
        <taxon>Bacteria</taxon>
        <taxon>Bacillati</taxon>
        <taxon>Chloroflexota</taxon>
        <taxon>Ktedonobacteria</taxon>
        <taxon>Ktedonobacterales</taxon>
        <taxon>Ktedonobacteraceae</taxon>
        <taxon>Ktedonobacter</taxon>
    </lineage>
</organism>
<feature type="transmembrane region" description="Helical" evidence="1">
    <location>
        <begin position="72"/>
        <end position="98"/>
    </location>
</feature>
<protein>
    <recommendedName>
        <fullName evidence="4">DUF3267 domain-containing protein</fullName>
    </recommendedName>
</protein>
<evidence type="ECO:0008006" key="4">
    <source>
        <dbReference type="Google" id="ProtNLM"/>
    </source>
</evidence>
<evidence type="ECO:0000313" key="2">
    <source>
        <dbReference type="EMBL" id="GHO55242.1"/>
    </source>
</evidence>
<feature type="transmembrane region" description="Helical" evidence="1">
    <location>
        <begin position="27"/>
        <end position="52"/>
    </location>
</feature>
<reference evidence="2 3" key="1">
    <citation type="journal article" date="2021" name="Int. J. Syst. Evol. Microbiol.">
        <title>Reticulibacter mediterranei gen. nov., sp. nov., within the new family Reticulibacteraceae fam. nov., and Ktedonospora formicarum gen. nov., sp. nov., Ktedonobacter robiniae sp. nov., Dictyobacter formicarum sp. nov. and Dictyobacter arantiisoli sp. nov., belonging to the class Ktedonobacteria.</title>
        <authorList>
            <person name="Yabe S."/>
            <person name="Zheng Y."/>
            <person name="Wang C.M."/>
            <person name="Sakai Y."/>
            <person name="Abe K."/>
            <person name="Yokota A."/>
            <person name="Donadio S."/>
            <person name="Cavaletti L."/>
            <person name="Monciardini P."/>
        </authorList>
    </citation>
    <scope>NUCLEOTIDE SEQUENCE [LARGE SCALE GENOMIC DNA]</scope>
    <source>
        <strain evidence="2 3">SOSP1-30</strain>
    </source>
</reference>
<comment type="caution">
    <text evidence="2">The sequence shown here is derived from an EMBL/GenBank/DDBJ whole genome shotgun (WGS) entry which is preliminary data.</text>
</comment>
<accession>A0ABQ3US91</accession>
<feature type="transmembrane region" description="Helical" evidence="1">
    <location>
        <begin position="154"/>
        <end position="175"/>
    </location>
</feature>
<evidence type="ECO:0000313" key="3">
    <source>
        <dbReference type="Proteomes" id="UP000654345"/>
    </source>
</evidence>
<proteinExistence type="predicted"/>